<organism evidence="2 3">
    <name type="scientific">Myotis lucifugus</name>
    <name type="common">Little brown bat</name>
    <dbReference type="NCBI Taxonomy" id="59463"/>
    <lineage>
        <taxon>Eukaryota</taxon>
        <taxon>Metazoa</taxon>
        <taxon>Chordata</taxon>
        <taxon>Craniata</taxon>
        <taxon>Vertebrata</taxon>
        <taxon>Euteleostomi</taxon>
        <taxon>Mammalia</taxon>
        <taxon>Eutheria</taxon>
        <taxon>Laurasiatheria</taxon>
        <taxon>Chiroptera</taxon>
        <taxon>Yangochiroptera</taxon>
        <taxon>Vespertilionidae</taxon>
        <taxon>Myotis</taxon>
    </lineage>
</organism>
<evidence type="ECO:0000256" key="1">
    <source>
        <dbReference type="SAM" id="MobiDB-lite"/>
    </source>
</evidence>
<dbReference type="EMBL" id="AAPE02047986">
    <property type="status" value="NOT_ANNOTATED_CDS"/>
    <property type="molecule type" value="Genomic_DNA"/>
</dbReference>
<evidence type="ECO:0000313" key="2">
    <source>
        <dbReference type="Ensembl" id="ENSMLUP00000018218.1"/>
    </source>
</evidence>
<reference evidence="2" key="2">
    <citation type="submission" date="2025-08" db="UniProtKB">
        <authorList>
            <consortium name="Ensembl"/>
        </authorList>
    </citation>
    <scope>IDENTIFICATION</scope>
</reference>
<evidence type="ECO:0000313" key="3">
    <source>
        <dbReference type="Proteomes" id="UP000001074"/>
    </source>
</evidence>
<dbReference type="InParanoid" id="G1Q3D5"/>
<dbReference type="Ensembl" id="ENSMLUT00000026979.1">
    <property type="protein sequence ID" value="ENSMLUP00000018218.1"/>
    <property type="gene ID" value="ENSMLUG00000028599.1"/>
</dbReference>
<reference evidence="2" key="3">
    <citation type="submission" date="2025-09" db="UniProtKB">
        <authorList>
            <consortium name="Ensembl"/>
        </authorList>
    </citation>
    <scope>IDENTIFICATION</scope>
</reference>
<feature type="region of interest" description="Disordered" evidence="1">
    <location>
        <begin position="1"/>
        <end position="20"/>
    </location>
</feature>
<dbReference type="Proteomes" id="UP000001074">
    <property type="component" value="Unassembled WGS sequence"/>
</dbReference>
<protein>
    <submittedName>
        <fullName evidence="2">Uncharacterized protein</fullName>
    </submittedName>
</protein>
<accession>G1Q3D5</accession>
<dbReference type="HOGENOM" id="CLU_3429611_0_0_1"/>
<proteinExistence type="predicted"/>
<dbReference type="AlphaFoldDB" id="G1Q3D5"/>
<reference evidence="2 3" key="1">
    <citation type="journal article" date="2011" name="Nature">
        <title>A high-resolution map of human evolutionary constraint using 29 mammals.</title>
        <authorList>
            <person name="Lindblad-Toh K."/>
            <person name="Garber M."/>
            <person name="Zuk O."/>
            <person name="Lin M.F."/>
            <person name="Parker B.J."/>
            <person name="Washietl S."/>
            <person name="Kheradpour P."/>
            <person name="Ernst J."/>
            <person name="Jordan G."/>
            <person name="Mauceli E."/>
            <person name="Ward L.D."/>
            <person name="Lowe C.B."/>
            <person name="Holloway A.K."/>
            <person name="Clamp M."/>
            <person name="Gnerre S."/>
            <person name="Alfoldi J."/>
            <person name="Beal K."/>
            <person name="Chang J."/>
            <person name="Clawson H."/>
            <person name="Cuff J."/>
            <person name="Di Palma F."/>
            <person name="Fitzgerald S."/>
            <person name="Flicek P."/>
            <person name="Guttman M."/>
            <person name="Hubisz M.J."/>
            <person name="Jaffe D.B."/>
            <person name="Jungreis I."/>
            <person name="Kent W.J."/>
            <person name="Kostka D."/>
            <person name="Lara M."/>
            <person name="Martins A.L."/>
            <person name="Massingham T."/>
            <person name="Moltke I."/>
            <person name="Raney B.J."/>
            <person name="Rasmussen M.D."/>
            <person name="Robinson J."/>
            <person name="Stark A."/>
            <person name="Vilella A.J."/>
            <person name="Wen J."/>
            <person name="Xie X."/>
            <person name="Zody M.C."/>
            <person name="Baldwin J."/>
            <person name="Bloom T."/>
            <person name="Chin C.W."/>
            <person name="Heiman D."/>
            <person name="Nicol R."/>
            <person name="Nusbaum C."/>
            <person name="Young S."/>
            <person name="Wilkinson J."/>
            <person name="Worley K.C."/>
            <person name="Kovar C.L."/>
            <person name="Muzny D.M."/>
            <person name="Gibbs R.A."/>
            <person name="Cree A."/>
            <person name="Dihn H.H."/>
            <person name="Fowler G."/>
            <person name="Jhangiani S."/>
            <person name="Joshi V."/>
            <person name="Lee S."/>
            <person name="Lewis L.R."/>
            <person name="Nazareth L.V."/>
            <person name="Okwuonu G."/>
            <person name="Santibanez J."/>
            <person name="Warren W.C."/>
            <person name="Mardis E.R."/>
            <person name="Weinstock G.M."/>
            <person name="Wilson R.K."/>
            <person name="Delehaunty K."/>
            <person name="Dooling D."/>
            <person name="Fronik C."/>
            <person name="Fulton L."/>
            <person name="Fulton B."/>
            <person name="Graves T."/>
            <person name="Minx P."/>
            <person name="Sodergren E."/>
            <person name="Birney E."/>
            <person name="Margulies E.H."/>
            <person name="Herrero J."/>
            <person name="Green E.D."/>
            <person name="Haussler D."/>
            <person name="Siepel A."/>
            <person name="Goldman N."/>
            <person name="Pollard K.S."/>
            <person name="Pedersen J.S."/>
            <person name="Lander E.S."/>
            <person name="Kellis M."/>
        </authorList>
    </citation>
    <scope>NUCLEOTIDE SEQUENCE [LARGE SCALE GENOMIC DNA]</scope>
</reference>
<name>G1Q3D5_MYOLU</name>
<keyword evidence="3" id="KW-1185">Reference proteome</keyword>
<sequence length="20" mass="2360">VDRETERGKHRCERDTSIDG</sequence>